<protein>
    <submittedName>
        <fullName evidence="1">Putative secreted protein</fullName>
    </submittedName>
</protein>
<evidence type="ECO:0000313" key="1">
    <source>
        <dbReference type="EMBL" id="MXU95859.1"/>
    </source>
</evidence>
<accession>A0A6B0V1G1</accession>
<proteinExistence type="predicted"/>
<sequence length="197" mass="20874">MLPSASGSSASALCSSSFWLSSSAFCACFTRMSSETCCIEAVSSFSCPSSWTMTSEMLSSCACISFTLASASSSEVRFGSSGLAPSPAACLVSSSFVNCSFSARVNLEPLVRAASSSKLSEDSSLDTSTLDWSVERRDCWNASAILFWTLSFFRCLCSCCSPFDNNPAWCKSASWSCWEAMAAALNSNTEGARLLLS</sequence>
<dbReference type="AlphaFoldDB" id="A0A6B0V1G1"/>
<dbReference type="EMBL" id="GIFC01013776">
    <property type="protein sequence ID" value="MXU95859.1"/>
    <property type="molecule type" value="Transcribed_RNA"/>
</dbReference>
<name>A0A6B0V1G1_IXORI</name>
<organism evidence="1">
    <name type="scientific">Ixodes ricinus</name>
    <name type="common">Common tick</name>
    <name type="synonym">Acarus ricinus</name>
    <dbReference type="NCBI Taxonomy" id="34613"/>
    <lineage>
        <taxon>Eukaryota</taxon>
        <taxon>Metazoa</taxon>
        <taxon>Ecdysozoa</taxon>
        <taxon>Arthropoda</taxon>
        <taxon>Chelicerata</taxon>
        <taxon>Arachnida</taxon>
        <taxon>Acari</taxon>
        <taxon>Parasitiformes</taxon>
        <taxon>Ixodida</taxon>
        <taxon>Ixodoidea</taxon>
        <taxon>Ixodidae</taxon>
        <taxon>Ixodinae</taxon>
        <taxon>Ixodes</taxon>
    </lineage>
</organism>
<reference evidence="1" key="1">
    <citation type="submission" date="2019-12" db="EMBL/GenBank/DDBJ databases">
        <title>An insight into the sialome of adult female Ixodes ricinus ticks feeding for 6 days.</title>
        <authorList>
            <person name="Perner J."/>
            <person name="Ribeiro J.M.C."/>
        </authorList>
    </citation>
    <scope>NUCLEOTIDE SEQUENCE</scope>
    <source>
        <strain evidence="1">Semi-engorged</strain>
        <tissue evidence="1">Salivary glands</tissue>
    </source>
</reference>